<name>A0ABS9EN48_9BACT</name>
<dbReference type="RefSeq" id="WP_236099339.1">
    <property type="nucleotide sequence ID" value="NZ_JAKGUD010000006.1"/>
</dbReference>
<dbReference type="EMBL" id="JAKGUD010000006">
    <property type="protein sequence ID" value="MCF4142617.1"/>
    <property type="molecule type" value="Genomic_DNA"/>
</dbReference>
<protein>
    <recommendedName>
        <fullName evidence="3">Xylose isomerase-like TIM barrel domain-containing protein</fullName>
    </recommendedName>
</protein>
<reference evidence="1 2" key="1">
    <citation type="submission" date="2022-01" db="EMBL/GenBank/DDBJ databases">
        <title>Dethiosulfovibrio faecalis sp. nov., a novel proteolytic, non-sulfur-reducing bacterium isolated from a marine aquaculture solid waste bioreactor.</title>
        <authorList>
            <person name="Grabowski S."/>
            <person name="Apolinario E."/>
            <person name="Schneider N."/>
            <person name="Marshall C.W."/>
            <person name="Sowers K.R."/>
        </authorList>
    </citation>
    <scope>NUCLEOTIDE SEQUENCE [LARGE SCALE GENOMIC DNA]</scope>
    <source>
        <strain evidence="1 2">DSM 12537</strain>
    </source>
</reference>
<comment type="caution">
    <text evidence="1">The sequence shown here is derived from an EMBL/GenBank/DDBJ whole genome shotgun (WGS) entry which is preliminary data.</text>
</comment>
<proteinExistence type="predicted"/>
<gene>
    <name evidence="1" type="ORF">L2W38_07290</name>
</gene>
<sequence>MKELANISVYPFDLEPFGSWKRALEFHLSLGLDGLEVLTAFDGTMGVPKDVVTAVHLPFCMDWMPLWNGGELEGSFSPEEEVYFRGGSSKEDLVSNLRRYLFDASSLDPAYGVFHLTNTSVGEVLGGVKANGSRSVLLSAAEMVNEAVSNFPRGEPPVRIFFENLWWEGLTFLDLDLVDLFASSLNFSNWAFLLDTGHLLNTTTTCRNEDDAMDYLTSVLGGLPKEIRSRIEGVHLSLSLSGEMREAHDWLDHDPEEDFMVRLDRAWRRMSKIDQHRPFRTSACRRLLDLLEPDYLTHEFICDDIEDRRSKIRTQRRALHG</sequence>
<dbReference type="InterPro" id="IPR036237">
    <property type="entry name" value="Xyl_isomerase-like_sf"/>
</dbReference>
<accession>A0ABS9EN48</accession>
<organism evidence="1 2">
    <name type="scientific">Dethiosulfovibrio marinus</name>
    <dbReference type="NCBI Taxonomy" id="133532"/>
    <lineage>
        <taxon>Bacteria</taxon>
        <taxon>Thermotogati</taxon>
        <taxon>Synergistota</taxon>
        <taxon>Synergistia</taxon>
        <taxon>Synergistales</taxon>
        <taxon>Dethiosulfovibrionaceae</taxon>
        <taxon>Dethiosulfovibrio</taxon>
    </lineage>
</organism>
<evidence type="ECO:0008006" key="3">
    <source>
        <dbReference type="Google" id="ProtNLM"/>
    </source>
</evidence>
<dbReference type="Proteomes" id="UP001200430">
    <property type="component" value="Unassembled WGS sequence"/>
</dbReference>
<dbReference type="SUPFAM" id="SSF51658">
    <property type="entry name" value="Xylose isomerase-like"/>
    <property type="match status" value="1"/>
</dbReference>
<dbReference type="Gene3D" id="3.20.20.150">
    <property type="entry name" value="Divalent-metal-dependent TIM barrel enzymes"/>
    <property type="match status" value="1"/>
</dbReference>
<evidence type="ECO:0000313" key="1">
    <source>
        <dbReference type="EMBL" id="MCF4142617.1"/>
    </source>
</evidence>
<keyword evidence="2" id="KW-1185">Reference proteome</keyword>
<evidence type="ECO:0000313" key="2">
    <source>
        <dbReference type="Proteomes" id="UP001200430"/>
    </source>
</evidence>